<comment type="cofactor">
    <cofactor evidence="1">
        <name>heme</name>
        <dbReference type="ChEBI" id="CHEBI:30413"/>
    </cofactor>
</comment>
<evidence type="ECO:0000256" key="5">
    <source>
        <dbReference type="ARBA" id="ARBA00023002"/>
    </source>
</evidence>
<keyword evidence="4" id="KW-0479">Metal-binding</keyword>
<evidence type="ECO:0000259" key="8">
    <source>
        <dbReference type="Pfam" id="PF00501"/>
    </source>
</evidence>
<proteinExistence type="inferred from homology"/>
<evidence type="ECO:0000259" key="9">
    <source>
        <dbReference type="Pfam" id="PF13193"/>
    </source>
</evidence>
<evidence type="ECO:0000256" key="4">
    <source>
        <dbReference type="ARBA" id="ARBA00022723"/>
    </source>
</evidence>
<evidence type="ECO:0000256" key="6">
    <source>
        <dbReference type="ARBA" id="ARBA00023004"/>
    </source>
</evidence>
<dbReference type="PRINTS" id="PR00359">
    <property type="entry name" value="BP450"/>
</dbReference>
<dbReference type="InterPro" id="IPR000873">
    <property type="entry name" value="AMP-dep_synth/lig_dom"/>
</dbReference>
<protein>
    <submittedName>
        <fullName evidence="10">Acyl-CoA synthetase</fullName>
    </submittedName>
</protein>
<accession>U5ELP1</accession>
<dbReference type="GO" id="GO:0036199">
    <property type="term" value="F:cholest-4-en-3-one 26-monooxygenase activity"/>
    <property type="evidence" value="ECO:0007669"/>
    <property type="project" value="TreeGrafter"/>
</dbReference>
<keyword evidence="6" id="KW-0408">Iron</keyword>
<dbReference type="Pfam" id="PF13193">
    <property type="entry name" value="AMP-binding_C"/>
    <property type="match status" value="1"/>
</dbReference>
<dbReference type="STRING" id="1824.SAMN05444423_102600"/>
<dbReference type="CDD" id="cd11033">
    <property type="entry name" value="CYP142-like"/>
    <property type="match status" value="1"/>
</dbReference>
<comment type="similarity">
    <text evidence="2">Belongs to the cytochrome P450 family.</text>
</comment>
<evidence type="ECO:0000256" key="7">
    <source>
        <dbReference type="ARBA" id="ARBA00023033"/>
    </source>
</evidence>
<feature type="domain" description="AMP-dependent synthetase/ligase" evidence="8">
    <location>
        <begin position="17"/>
        <end position="366"/>
    </location>
</feature>
<evidence type="ECO:0000256" key="1">
    <source>
        <dbReference type="ARBA" id="ARBA00001971"/>
    </source>
</evidence>
<dbReference type="Gene3D" id="1.10.630.10">
    <property type="entry name" value="Cytochrome P450"/>
    <property type="match status" value="1"/>
</dbReference>
<dbReference type="NCBIfam" id="NF009927">
    <property type="entry name" value="PRK13388.1"/>
    <property type="match status" value="1"/>
</dbReference>
<dbReference type="InterPro" id="IPR001128">
    <property type="entry name" value="Cyt_P450"/>
</dbReference>
<dbReference type="AlphaFoldDB" id="U5ELP1"/>
<keyword evidence="11" id="KW-1185">Reference proteome</keyword>
<feature type="domain" description="AMP-binding enzyme C-terminal" evidence="9">
    <location>
        <begin position="417"/>
        <end position="493"/>
    </location>
</feature>
<dbReference type="EMBL" id="BAFO02000032">
    <property type="protein sequence ID" value="GAD86019.1"/>
    <property type="molecule type" value="Genomic_DNA"/>
</dbReference>
<dbReference type="InterPro" id="IPR020845">
    <property type="entry name" value="AMP-binding_CS"/>
</dbReference>
<dbReference type="PANTHER" id="PTHR46696">
    <property type="entry name" value="P450, PUTATIVE (EUROFUNG)-RELATED"/>
    <property type="match status" value="1"/>
</dbReference>
<dbReference type="GO" id="GO:0006707">
    <property type="term" value="P:cholesterol catabolic process"/>
    <property type="evidence" value="ECO:0007669"/>
    <property type="project" value="TreeGrafter"/>
</dbReference>
<dbReference type="Pfam" id="PF00067">
    <property type="entry name" value="p450"/>
    <property type="match status" value="1"/>
</dbReference>
<evidence type="ECO:0000313" key="11">
    <source>
        <dbReference type="Proteomes" id="UP000017048"/>
    </source>
</evidence>
<dbReference type="Gene3D" id="3.40.50.12780">
    <property type="entry name" value="N-terminal domain of ligase-like"/>
    <property type="match status" value="1"/>
</dbReference>
<dbReference type="InterPro" id="IPR042099">
    <property type="entry name" value="ANL_N_sf"/>
</dbReference>
<dbReference type="SUPFAM" id="SSF56801">
    <property type="entry name" value="Acetyl-CoA synthetase-like"/>
    <property type="match status" value="1"/>
</dbReference>
<dbReference type="GO" id="GO:0008395">
    <property type="term" value="F:steroid hydroxylase activity"/>
    <property type="evidence" value="ECO:0007669"/>
    <property type="project" value="TreeGrafter"/>
</dbReference>
<dbReference type="eggNOG" id="COG2124">
    <property type="taxonomic scope" value="Bacteria"/>
</dbReference>
<name>U5ELP1_NOCAS</name>
<evidence type="ECO:0000313" key="10">
    <source>
        <dbReference type="EMBL" id="GAD86019.1"/>
    </source>
</evidence>
<dbReference type="GO" id="GO:0005506">
    <property type="term" value="F:iron ion binding"/>
    <property type="evidence" value="ECO:0007669"/>
    <property type="project" value="InterPro"/>
</dbReference>
<dbReference type="eggNOG" id="COG0318">
    <property type="taxonomic scope" value="Bacteria"/>
</dbReference>
<dbReference type="PROSITE" id="PS00455">
    <property type="entry name" value="AMP_BINDING"/>
    <property type="match status" value="1"/>
</dbReference>
<dbReference type="SUPFAM" id="SSF48264">
    <property type="entry name" value="Cytochrome P450"/>
    <property type="match status" value="1"/>
</dbReference>
<organism evidence="10 11">
    <name type="scientific">Nocardia asteroides NBRC 15531</name>
    <dbReference type="NCBI Taxonomy" id="1110697"/>
    <lineage>
        <taxon>Bacteria</taxon>
        <taxon>Bacillati</taxon>
        <taxon>Actinomycetota</taxon>
        <taxon>Actinomycetes</taxon>
        <taxon>Mycobacteriales</taxon>
        <taxon>Nocardiaceae</taxon>
        <taxon>Nocardia</taxon>
    </lineage>
</organism>
<keyword evidence="7" id="KW-0503">Monooxygenase</keyword>
<dbReference type="OrthoDB" id="9803968at2"/>
<keyword evidence="3" id="KW-0349">Heme</keyword>
<keyword evidence="5" id="KW-0560">Oxidoreductase</keyword>
<reference evidence="10 11" key="1">
    <citation type="journal article" date="2014" name="BMC Genomics">
        <title>Genome based analysis of type-I polyketide synthase and nonribosomal peptide synthetase gene clusters in seven strains of five representative Nocardia species.</title>
        <authorList>
            <person name="Komaki H."/>
            <person name="Ichikawa N."/>
            <person name="Hosoyama A."/>
            <person name="Takahashi-Nakaguchi A."/>
            <person name="Matsuzawa T."/>
            <person name="Suzuki K."/>
            <person name="Fujita N."/>
            <person name="Gonoi T."/>
        </authorList>
    </citation>
    <scope>NUCLEOTIDE SEQUENCE [LARGE SCALE GENOMIC DNA]</scope>
    <source>
        <strain evidence="10 11">NBRC 15531</strain>
    </source>
</reference>
<evidence type="ECO:0000256" key="2">
    <source>
        <dbReference type="ARBA" id="ARBA00010617"/>
    </source>
</evidence>
<dbReference type="InterPro" id="IPR025110">
    <property type="entry name" value="AMP-bd_C"/>
</dbReference>
<dbReference type="PANTHER" id="PTHR46696:SF4">
    <property type="entry name" value="BIOTIN BIOSYNTHESIS CYTOCHROME P450"/>
    <property type="match status" value="1"/>
</dbReference>
<dbReference type="InterPro" id="IPR045851">
    <property type="entry name" value="AMP-bd_C_sf"/>
</dbReference>
<dbReference type="InterPro" id="IPR036396">
    <property type="entry name" value="Cyt_P450_sf"/>
</dbReference>
<dbReference type="Proteomes" id="UP000017048">
    <property type="component" value="Unassembled WGS sequence"/>
</dbReference>
<dbReference type="GO" id="GO:0020037">
    <property type="term" value="F:heme binding"/>
    <property type="evidence" value="ECO:0007669"/>
    <property type="project" value="InterPro"/>
</dbReference>
<comment type="caution">
    <text evidence="10">The sequence shown here is derived from an EMBL/GenBank/DDBJ whole genome shotgun (WGS) entry which is preliminary data.</text>
</comment>
<evidence type="ECO:0000256" key="3">
    <source>
        <dbReference type="ARBA" id="ARBA00022617"/>
    </source>
</evidence>
<dbReference type="Gene3D" id="3.30.300.30">
    <property type="match status" value="1"/>
</dbReference>
<gene>
    <name evidence="10" type="ORF">NCAST_32_05060</name>
</gene>
<sequence>MFDTVTAQLTARADDPNPAIRTAERTWSWRDYIARARRVAAAVLALADPARPVHVGLLLGNTPDMLVALAAGALGGYVVVGINDTRRGAGLARDIARADIQILLVDPEHRELLNGLDLPGVRVVETGTEAWSARIATAGPLTPHTVPTAADTFLLIFTSGTSGDPKPVRLAHMMVPFAGPPLVDRFGLGPDDVCYLSMPLFHSAAILGGFSVALASGATMVPARFSASTFLSDLRRYGITYLNYVGKPLAYVLATPERPDDADNPLRVAFGNEASDRDIADFARRFGCTVWDGFGSTELAVIITREPGTPPGSVGKGYPGVAVYDPDTVTECAPAEFDADGTLTNPAAAIGELVNTTGAGLFGGYYNDDAATAERLRHGCYWTGDLAYRDTEGWLYLAGRTADWLRVDGENLAAGPIERVLQRLPALSRVAVYGVPDGRVGDAVMAALVLRDDATLTPAELTEFLAAQRDLSPKAWPRYVRLAADLPATATNKILKRVLKAEGPTAGDGVLWHRPDRAAEYHAVADPSSHSLDRPPASRAQEVPVSSPTALPAGLDFSDPALWADRTPAAEFALLRKTAPVWWNSQTDDRCVPHADGGFWVVSRHEDVRAVSRDPRLFSAETKGSVVRFPGTVTGDAFESTKALLLNMDPPKHSQLRRIISRGFTPRAVEALRGALADRAEAIVRAARASGGGDFVDQVARELPLQAIAELFGVPQADRHRLFDWSNQMLNFDDPEYGDPIEATAGLLGYAWQLAETRRLDPGDDLVSTLVTADIDGEALTSDEFGFFVILLTIAGNETARNATTHGMKAFLDHPDQWALFKETRPRTAADEIVRWATPVIAFQRTATEDTELGGRPIRAGDRVAMFYSSANYDETAFADPFTFDILRDPNPHLGFGGTGPHYCLGANLARLQLELIFGAIADVMPHLRQVGEPQRLRSSFINGIKHWPVRYE</sequence>
<dbReference type="Pfam" id="PF00501">
    <property type="entry name" value="AMP-binding"/>
    <property type="match status" value="1"/>
</dbReference>
<dbReference type="InterPro" id="IPR002397">
    <property type="entry name" value="Cyt_P450_B"/>
</dbReference>
<dbReference type="FunFam" id="1.10.630.10:FF:000018">
    <property type="entry name" value="Cytochrome P450 monooxygenase"/>
    <property type="match status" value="1"/>
</dbReference>